<dbReference type="Pfam" id="PF06580">
    <property type="entry name" value="His_kinase"/>
    <property type="match status" value="1"/>
</dbReference>
<evidence type="ECO:0000256" key="5">
    <source>
        <dbReference type="ARBA" id="ARBA00022692"/>
    </source>
</evidence>
<evidence type="ECO:0000256" key="1">
    <source>
        <dbReference type="ARBA" id="ARBA00004651"/>
    </source>
</evidence>
<dbReference type="EMBL" id="NPCC01000013">
    <property type="protein sequence ID" value="PAE88685.1"/>
    <property type="molecule type" value="Genomic_DNA"/>
</dbReference>
<evidence type="ECO:0000256" key="8">
    <source>
        <dbReference type="ARBA" id="ARBA00022840"/>
    </source>
</evidence>
<keyword evidence="9 12" id="KW-1133">Transmembrane helix</keyword>
<organism evidence="14 15">
    <name type="scientific">Shouchella clausii</name>
    <name type="common">Alkalihalobacillus clausii</name>
    <dbReference type="NCBI Taxonomy" id="79880"/>
    <lineage>
        <taxon>Bacteria</taxon>
        <taxon>Bacillati</taxon>
        <taxon>Bacillota</taxon>
        <taxon>Bacilli</taxon>
        <taxon>Bacillales</taxon>
        <taxon>Bacillaceae</taxon>
        <taxon>Shouchella</taxon>
    </lineage>
</organism>
<dbReference type="GO" id="GO:0005524">
    <property type="term" value="F:ATP binding"/>
    <property type="evidence" value="ECO:0007669"/>
    <property type="project" value="UniProtKB-KW"/>
</dbReference>
<dbReference type="SUPFAM" id="SSF55874">
    <property type="entry name" value="ATPase domain of HSP90 chaperone/DNA topoisomerase II/histidine kinase"/>
    <property type="match status" value="1"/>
</dbReference>
<evidence type="ECO:0000256" key="2">
    <source>
        <dbReference type="ARBA" id="ARBA00022475"/>
    </source>
</evidence>
<evidence type="ECO:0000256" key="4">
    <source>
        <dbReference type="ARBA" id="ARBA00022679"/>
    </source>
</evidence>
<keyword evidence="2" id="KW-1003">Cell membrane</keyword>
<evidence type="ECO:0000256" key="10">
    <source>
        <dbReference type="ARBA" id="ARBA00023012"/>
    </source>
</evidence>
<evidence type="ECO:0000313" key="15">
    <source>
        <dbReference type="Proteomes" id="UP000216207"/>
    </source>
</evidence>
<evidence type="ECO:0000256" key="6">
    <source>
        <dbReference type="ARBA" id="ARBA00022741"/>
    </source>
</evidence>
<evidence type="ECO:0000256" key="7">
    <source>
        <dbReference type="ARBA" id="ARBA00022777"/>
    </source>
</evidence>
<dbReference type="Proteomes" id="UP000216207">
    <property type="component" value="Unassembled WGS sequence"/>
</dbReference>
<dbReference type="InterPro" id="IPR036890">
    <property type="entry name" value="HATPase_C_sf"/>
</dbReference>
<dbReference type="AlphaFoldDB" id="A0A268P043"/>
<feature type="transmembrane region" description="Helical" evidence="12">
    <location>
        <begin position="14"/>
        <end position="37"/>
    </location>
</feature>
<keyword evidence="6" id="KW-0547">Nucleotide-binding</keyword>
<comment type="caution">
    <text evidence="14">The sequence shown here is derived from an EMBL/GenBank/DDBJ whole genome shotgun (WGS) entry which is preliminary data.</text>
</comment>
<dbReference type="SMART" id="SM00387">
    <property type="entry name" value="HATPase_c"/>
    <property type="match status" value="1"/>
</dbReference>
<evidence type="ECO:0000256" key="9">
    <source>
        <dbReference type="ARBA" id="ARBA00022989"/>
    </source>
</evidence>
<keyword evidence="7" id="KW-0418">Kinase</keyword>
<keyword evidence="8" id="KW-0067">ATP-binding</keyword>
<keyword evidence="4" id="KW-0808">Transferase</keyword>
<gene>
    <name evidence="14" type="ORF">CHH72_11965</name>
</gene>
<keyword evidence="3" id="KW-0597">Phosphoprotein</keyword>
<dbReference type="GO" id="GO:0005886">
    <property type="term" value="C:plasma membrane"/>
    <property type="evidence" value="ECO:0007669"/>
    <property type="project" value="UniProtKB-SubCell"/>
</dbReference>
<dbReference type="PANTHER" id="PTHR34220:SF11">
    <property type="entry name" value="SENSOR PROTEIN KINASE HPTS"/>
    <property type="match status" value="1"/>
</dbReference>
<evidence type="ECO:0000256" key="12">
    <source>
        <dbReference type="SAM" id="Phobius"/>
    </source>
</evidence>
<dbReference type="GO" id="GO:0000155">
    <property type="term" value="F:phosphorelay sensor kinase activity"/>
    <property type="evidence" value="ECO:0007669"/>
    <property type="project" value="InterPro"/>
</dbReference>
<keyword evidence="11 12" id="KW-0472">Membrane</keyword>
<accession>A0A268P043</accession>
<dbReference type="InterPro" id="IPR050640">
    <property type="entry name" value="Bact_2-comp_sensor_kinase"/>
</dbReference>
<dbReference type="InterPro" id="IPR003594">
    <property type="entry name" value="HATPase_dom"/>
</dbReference>
<evidence type="ECO:0000313" key="14">
    <source>
        <dbReference type="EMBL" id="PAE88685.1"/>
    </source>
</evidence>
<evidence type="ECO:0000256" key="3">
    <source>
        <dbReference type="ARBA" id="ARBA00022553"/>
    </source>
</evidence>
<dbReference type="Gene3D" id="3.30.565.10">
    <property type="entry name" value="Histidine kinase-like ATPase, C-terminal domain"/>
    <property type="match status" value="1"/>
</dbReference>
<protein>
    <recommendedName>
        <fullName evidence="13">Histidine kinase/HSP90-like ATPase domain-containing protein</fullName>
    </recommendedName>
</protein>
<feature type="transmembrane region" description="Helical" evidence="12">
    <location>
        <begin position="262"/>
        <end position="284"/>
    </location>
</feature>
<dbReference type="InterPro" id="IPR010559">
    <property type="entry name" value="Sig_transdc_His_kin_internal"/>
</dbReference>
<dbReference type="Pfam" id="PF02518">
    <property type="entry name" value="HATPase_c"/>
    <property type="match status" value="1"/>
</dbReference>
<feature type="domain" description="Histidine kinase/HSP90-like ATPase" evidence="13">
    <location>
        <begin position="442"/>
        <end position="556"/>
    </location>
</feature>
<comment type="subcellular location">
    <subcellularLocation>
        <location evidence="1">Cell membrane</location>
        <topology evidence="1">Multi-pass membrane protein</topology>
    </subcellularLocation>
</comment>
<dbReference type="RefSeq" id="WP_095316523.1">
    <property type="nucleotide sequence ID" value="NZ_NPCC01000013.1"/>
</dbReference>
<evidence type="ECO:0000259" key="13">
    <source>
        <dbReference type="SMART" id="SM00387"/>
    </source>
</evidence>
<evidence type="ECO:0000256" key="11">
    <source>
        <dbReference type="ARBA" id="ARBA00023136"/>
    </source>
</evidence>
<keyword evidence="10" id="KW-0902">Two-component regulatory system</keyword>
<reference evidence="14 15" key="1">
    <citation type="submission" date="2017-07" db="EMBL/GenBank/DDBJ databases">
        <title>Isolation and whole genome analysis of endospore-forming bacteria from heroin.</title>
        <authorList>
            <person name="Kalinowski J."/>
            <person name="Ahrens B."/>
            <person name="Al-Dilaimi A."/>
            <person name="Winkler A."/>
            <person name="Wibberg D."/>
            <person name="Schleenbecker U."/>
            <person name="Ruckert C."/>
            <person name="Wolfel R."/>
            <person name="Grass G."/>
        </authorList>
    </citation>
    <scope>NUCLEOTIDE SEQUENCE [LARGE SCALE GENOMIC DNA]</scope>
    <source>
        <strain evidence="14 15">7539</strain>
    </source>
</reference>
<dbReference type="PANTHER" id="PTHR34220">
    <property type="entry name" value="SENSOR HISTIDINE KINASE YPDA"/>
    <property type="match status" value="1"/>
</dbReference>
<name>A0A268P043_SHOCL</name>
<sequence length="556" mass="63002">MERRRMKDDIQRSFLTNAIVIISAILCVYLLSLLFLFNVSIVRPSQATNERVAKEVEAEFAHYKEGLARLVADEQIRAFLRGEGKSGEVNQLLYDFRNAQTFQSDFVLLDSEEEIVATSLYEGQKEQLQQSPVLREQMQQAEEHPFTGEYVNKRAFNAGQGGAYVFAAAVEEGEERAGYLLFLLEHTLPSASEQIVFVTDSFYNAVFYSHTFGIGALGKLTIPTDGFLVQYDGNPFYVTKTEVAGQPIQVITLTSVKTYQLLLLYGLLAMVVSSFVMLAVVWLVTPKILKKTLEPFDALVARISSKNNHLHFQQTDHVFAEVQTIYEEYTNKVHEIQALVDKNEEILEKKRLSEIKHLEAKFNPHFLYNVLEMIKYETLANPESAAEMIVKTAKLMRYNAHFGDTTVLLEEDIAYLRDYFALQKMRYGKRLDYTIAIEPELGRARVPKLLLQPLIENAIKHNIDGIRCLNVDVSAYWENGVLTFVVEDNGLGITPGKMAKIKAIMAGERKEAAHTGLKNTHQMIQLLYGQRYGIDIASAPEKGEGTTVRMHIPYEG</sequence>
<proteinExistence type="predicted"/>
<keyword evidence="5 12" id="KW-0812">Transmembrane</keyword>